<keyword evidence="9" id="KW-0325">Glycoprotein</keyword>
<dbReference type="OMA" id="SWHLNDC"/>
<dbReference type="GO" id="GO:0071555">
    <property type="term" value="P:cell wall organization"/>
    <property type="evidence" value="ECO:0007669"/>
    <property type="project" value="UniProtKB-KW"/>
</dbReference>
<feature type="active site" evidence="18">
    <location>
        <position position="247"/>
    </location>
</feature>
<dbReference type="PANTHER" id="PTHR31375">
    <property type="match status" value="1"/>
</dbReference>
<comment type="catalytic activity">
    <reaction evidence="14">
        <text>[(1-&gt;4)-alpha-D-galacturonosyl](n) + H2O = alpha-D-galacturonate + [(1-&gt;4)-alpha-D-galacturonosyl](n-1)</text>
        <dbReference type="Rhea" id="RHEA:14117"/>
        <dbReference type="Rhea" id="RHEA-COMP:14570"/>
        <dbReference type="Rhea" id="RHEA-COMP:14572"/>
        <dbReference type="ChEBI" id="CHEBI:15377"/>
        <dbReference type="ChEBI" id="CHEBI:58658"/>
        <dbReference type="ChEBI" id="CHEBI:140523"/>
        <dbReference type="EC" id="3.2.1.67"/>
    </reaction>
</comment>
<evidence type="ECO:0000256" key="2">
    <source>
        <dbReference type="ARBA" id="ARBA00008834"/>
    </source>
</evidence>
<dbReference type="Pfam" id="PF00295">
    <property type="entry name" value="Glyco_hydro_28"/>
    <property type="match status" value="1"/>
</dbReference>
<sequence>MPLRFAAALLLLLATAASSWWFAEVAAAGRVFNVSDFGAVADGRTDDSEAFLRAWTKACATPGRAAVVVPRGDYLLHPLVFRGPCKGYMEVHVAGVLRAPPGLAAFRGCREWVHFSSIDGLLVTGGGTFDGRGATAWPLNQCPQKRDCKLLPTSIKLGLVRNATITGVTSLDSKFFHVTVVGSHDVAIHRVSIRAPRSSPNTDGVHIQGSSNVRVTDSAVATGDDCVSVGPGASDVVVSGVSCGPGHGISVGSLGRYPGEEDVRRLRVANCTLAGTSNGVRIKTWRGGTWPTAVTGLVFEDIVMRKVHNPIIIDQEYCPYASCRESEQRPSAVRISDVKFRNIRGESATKVAVKLSCSEASPCRELELRDIDLRYVKRGVATQSRCAHVAGGVVGGTLVPPSCI</sequence>
<dbReference type="GO" id="GO:0047911">
    <property type="term" value="F:galacturan 1,4-alpha-galacturonidase activity"/>
    <property type="evidence" value="ECO:0007669"/>
    <property type="project" value="UniProtKB-EC"/>
</dbReference>
<evidence type="ECO:0000256" key="5">
    <source>
        <dbReference type="ARBA" id="ARBA00022729"/>
    </source>
</evidence>
<name>A0A921U1Z3_SORBI</name>
<dbReference type="SUPFAM" id="SSF51126">
    <property type="entry name" value="Pectin lyase-like"/>
    <property type="match status" value="1"/>
</dbReference>
<dbReference type="GO" id="GO:0005975">
    <property type="term" value="P:carbohydrate metabolic process"/>
    <property type="evidence" value="ECO:0007669"/>
    <property type="project" value="InterPro"/>
</dbReference>
<evidence type="ECO:0000313" key="21">
    <source>
        <dbReference type="EMBL" id="KAG0515083.1"/>
    </source>
</evidence>
<keyword evidence="8" id="KW-1015">Disulfide bond</keyword>
<evidence type="ECO:0000256" key="17">
    <source>
        <dbReference type="ARBA" id="ARBA00083621"/>
    </source>
</evidence>
<reference evidence="21" key="1">
    <citation type="journal article" date="2019" name="BMC Genomics">
        <title>A new reference genome for Sorghum bicolor reveals high levels of sequence similarity between sweet and grain genotypes: implications for the genetics of sugar metabolism.</title>
        <authorList>
            <person name="Cooper E.A."/>
            <person name="Brenton Z.W."/>
            <person name="Flinn B.S."/>
            <person name="Jenkins J."/>
            <person name="Shu S."/>
            <person name="Flowers D."/>
            <person name="Luo F."/>
            <person name="Wang Y."/>
            <person name="Xia P."/>
            <person name="Barry K."/>
            <person name="Daum C."/>
            <person name="Lipzen A."/>
            <person name="Yoshinaga Y."/>
            <person name="Schmutz J."/>
            <person name="Saski C."/>
            <person name="Vermerris W."/>
            <person name="Kresovich S."/>
        </authorList>
    </citation>
    <scope>NUCLEOTIDE SEQUENCE</scope>
</reference>
<evidence type="ECO:0000256" key="4">
    <source>
        <dbReference type="ARBA" id="ARBA00022525"/>
    </source>
</evidence>
<dbReference type="Gramene" id="EER88643">
    <property type="protein sequence ID" value="EER88643"/>
    <property type="gene ID" value="SORBI_3010G190200"/>
</dbReference>
<gene>
    <name evidence="21" type="ORF">BDA96_10G248500</name>
</gene>
<evidence type="ECO:0000256" key="1">
    <source>
        <dbReference type="ARBA" id="ARBA00004191"/>
    </source>
</evidence>
<evidence type="ECO:0000256" key="9">
    <source>
        <dbReference type="ARBA" id="ARBA00023180"/>
    </source>
</evidence>
<evidence type="ECO:0000313" key="22">
    <source>
        <dbReference type="Proteomes" id="UP000807115"/>
    </source>
</evidence>
<evidence type="ECO:0000256" key="11">
    <source>
        <dbReference type="ARBA" id="ARBA00023316"/>
    </source>
</evidence>
<dbReference type="InterPro" id="IPR006626">
    <property type="entry name" value="PbH1"/>
</dbReference>
<organism evidence="21 22">
    <name type="scientific">Sorghum bicolor</name>
    <name type="common">Sorghum</name>
    <name type="synonym">Sorghum vulgare</name>
    <dbReference type="NCBI Taxonomy" id="4558"/>
    <lineage>
        <taxon>Eukaryota</taxon>
        <taxon>Viridiplantae</taxon>
        <taxon>Streptophyta</taxon>
        <taxon>Embryophyta</taxon>
        <taxon>Tracheophyta</taxon>
        <taxon>Spermatophyta</taxon>
        <taxon>Magnoliopsida</taxon>
        <taxon>Liliopsida</taxon>
        <taxon>Poales</taxon>
        <taxon>Poaceae</taxon>
        <taxon>PACMAD clade</taxon>
        <taxon>Panicoideae</taxon>
        <taxon>Andropogonodae</taxon>
        <taxon>Andropogoneae</taxon>
        <taxon>Sorghinae</taxon>
        <taxon>Sorghum</taxon>
    </lineage>
</organism>
<dbReference type="SMART" id="SM00710">
    <property type="entry name" value="PbH1"/>
    <property type="match status" value="5"/>
</dbReference>
<evidence type="ECO:0000256" key="16">
    <source>
        <dbReference type="ARBA" id="ARBA00068298"/>
    </source>
</evidence>
<dbReference type="AlphaFoldDB" id="A0A921U1Z3"/>
<evidence type="ECO:0000256" key="7">
    <source>
        <dbReference type="ARBA" id="ARBA00022801"/>
    </source>
</evidence>
<dbReference type="OrthoDB" id="187139at2759"/>
<evidence type="ECO:0000256" key="6">
    <source>
        <dbReference type="ARBA" id="ARBA00022737"/>
    </source>
</evidence>
<evidence type="ECO:0000256" key="10">
    <source>
        <dbReference type="ARBA" id="ARBA00023295"/>
    </source>
</evidence>
<dbReference type="Proteomes" id="UP000807115">
    <property type="component" value="Chromosome 10"/>
</dbReference>
<keyword evidence="6" id="KW-0677">Repeat</keyword>
<comment type="similarity">
    <text evidence="2 19">Belongs to the glycosyl hydrolase 28 family.</text>
</comment>
<evidence type="ECO:0000256" key="12">
    <source>
        <dbReference type="ARBA" id="ARBA00038933"/>
    </source>
</evidence>
<accession>A0A921U1Z3</accession>
<dbReference type="EMBL" id="CM027689">
    <property type="protein sequence ID" value="KAG0515083.1"/>
    <property type="molecule type" value="Genomic_DNA"/>
</dbReference>
<dbReference type="KEGG" id="sbi:8082439"/>
<feature type="chain" id="PRO_5037021774" description="Exopolygalacturonase" evidence="20">
    <location>
        <begin position="20"/>
        <end position="404"/>
    </location>
</feature>
<evidence type="ECO:0000256" key="8">
    <source>
        <dbReference type="ARBA" id="ARBA00023157"/>
    </source>
</evidence>
<keyword evidence="7 19" id="KW-0378">Hydrolase</keyword>
<evidence type="ECO:0000256" key="13">
    <source>
        <dbReference type="ARBA" id="ARBA00043142"/>
    </source>
</evidence>
<dbReference type="PROSITE" id="PS00502">
    <property type="entry name" value="POLYGALACTURONASE"/>
    <property type="match status" value="1"/>
</dbReference>
<evidence type="ECO:0000256" key="19">
    <source>
        <dbReference type="RuleBase" id="RU361169"/>
    </source>
</evidence>
<proteinExistence type="inferred from homology"/>
<feature type="signal peptide" evidence="20">
    <location>
        <begin position="1"/>
        <end position="19"/>
    </location>
</feature>
<comment type="caution">
    <text evidence="21">The sequence shown here is derived from an EMBL/GenBank/DDBJ whole genome shotgun (WGS) entry which is preliminary data.</text>
</comment>
<keyword evidence="11" id="KW-0961">Cell wall biogenesis/degradation</keyword>
<comment type="subcellular location">
    <subcellularLocation>
        <location evidence="1">Secreted</location>
        <location evidence="1">Cell wall</location>
    </subcellularLocation>
</comment>
<keyword evidence="5 20" id="KW-0732">Signal</keyword>
<keyword evidence="10 19" id="KW-0326">Glycosidase</keyword>
<comment type="function">
    <text evidence="15">May function in depolymerizing pectin during pollen development, germination, and tube growth. Acts as an exo-polygalacturonase.</text>
</comment>
<dbReference type="InterPro" id="IPR012334">
    <property type="entry name" value="Pectin_lyas_fold"/>
</dbReference>
<evidence type="ECO:0000256" key="20">
    <source>
        <dbReference type="SAM" id="SignalP"/>
    </source>
</evidence>
<dbReference type="Gene3D" id="2.160.20.10">
    <property type="entry name" value="Single-stranded right-handed beta-helix, Pectin lyase-like"/>
    <property type="match status" value="1"/>
</dbReference>
<evidence type="ECO:0000256" key="3">
    <source>
        <dbReference type="ARBA" id="ARBA00022512"/>
    </source>
</evidence>
<reference evidence="21" key="2">
    <citation type="submission" date="2020-10" db="EMBL/GenBank/DDBJ databases">
        <authorList>
            <person name="Cooper E.A."/>
            <person name="Brenton Z.W."/>
            <person name="Flinn B.S."/>
            <person name="Jenkins J."/>
            <person name="Shu S."/>
            <person name="Flowers D."/>
            <person name="Luo F."/>
            <person name="Wang Y."/>
            <person name="Xia P."/>
            <person name="Barry K."/>
            <person name="Daum C."/>
            <person name="Lipzen A."/>
            <person name="Yoshinaga Y."/>
            <person name="Schmutz J."/>
            <person name="Saski C."/>
            <person name="Vermerris W."/>
            <person name="Kresovich S."/>
        </authorList>
    </citation>
    <scope>NUCLEOTIDE SEQUENCE</scope>
</reference>
<protein>
    <recommendedName>
        <fullName evidence="16">Exopolygalacturonase</fullName>
        <ecNumber evidence="12">3.2.1.67</ecNumber>
    </recommendedName>
    <alternativeName>
        <fullName evidence="13">Galacturan 1,4-alpha-galacturonidase</fullName>
    </alternativeName>
    <alternativeName>
        <fullName evidence="17">Pectinase</fullName>
    </alternativeName>
</protein>
<evidence type="ECO:0000256" key="18">
    <source>
        <dbReference type="PROSITE-ProRule" id="PRU10052"/>
    </source>
</evidence>
<evidence type="ECO:0000256" key="15">
    <source>
        <dbReference type="ARBA" id="ARBA00057651"/>
    </source>
</evidence>
<evidence type="ECO:0000256" key="14">
    <source>
        <dbReference type="ARBA" id="ARBA00048766"/>
    </source>
</evidence>
<dbReference type="FunFam" id="2.160.20.10:FF:000004">
    <property type="entry name" value="Pectin lyase-like superfamily protein"/>
    <property type="match status" value="1"/>
</dbReference>
<dbReference type="InterPro" id="IPR000743">
    <property type="entry name" value="Glyco_hydro_28"/>
</dbReference>
<keyword evidence="3" id="KW-0134">Cell wall</keyword>
<dbReference type="GO" id="GO:0004650">
    <property type="term" value="F:polygalacturonase activity"/>
    <property type="evidence" value="ECO:0007669"/>
    <property type="project" value="InterPro"/>
</dbReference>
<dbReference type="InterPro" id="IPR011050">
    <property type="entry name" value="Pectin_lyase_fold/virulence"/>
</dbReference>
<keyword evidence="4" id="KW-0964">Secreted</keyword>
<dbReference type="EC" id="3.2.1.67" evidence="12"/>